<dbReference type="PANTHER" id="PTHR39639:SF1">
    <property type="entry name" value="DUF262 DOMAIN-CONTAINING PROTEIN"/>
    <property type="match status" value="1"/>
</dbReference>
<dbReference type="InterPro" id="IPR004919">
    <property type="entry name" value="GmrSD_N"/>
</dbReference>
<gene>
    <name evidence="2" type="ORF">IAQ67_05360</name>
</gene>
<proteinExistence type="predicted"/>
<reference evidence="2 3" key="1">
    <citation type="submission" date="2020-09" db="EMBL/GenBank/DDBJ databases">
        <title>Characterization of Paenibacillus peoriae strain ZF390 with broad-spectrum antimicrobial activity as a potential biocontrol agent.</title>
        <authorList>
            <person name="Li L."/>
            <person name="Zhao Y."/>
            <person name="Li B."/>
            <person name="Xie X."/>
        </authorList>
    </citation>
    <scope>NUCLEOTIDE SEQUENCE [LARGE SCALE GENOMIC DNA]</scope>
    <source>
        <strain evidence="2 3">ZF390</strain>
    </source>
</reference>
<evidence type="ECO:0000313" key="2">
    <source>
        <dbReference type="EMBL" id="QNR68487.1"/>
    </source>
</evidence>
<protein>
    <submittedName>
        <fullName evidence="2">DUF262 domain-containing protein</fullName>
    </submittedName>
</protein>
<dbReference type="PANTHER" id="PTHR39639">
    <property type="entry name" value="CHROMOSOME 16, WHOLE GENOME SHOTGUN SEQUENCE"/>
    <property type="match status" value="1"/>
</dbReference>
<dbReference type="AlphaFoldDB" id="A0A7H0YBM9"/>
<dbReference type="RefSeq" id="WP_190298763.1">
    <property type="nucleotide sequence ID" value="NZ_CP061172.1"/>
</dbReference>
<dbReference type="Pfam" id="PF03235">
    <property type="entry name" value="GmrSD_N"/>
    <property type="match status" value="1"/>
</dbReference>
<dbReference type="EMBL" id="CP061172">
    <property type="protein sequence ID" value="QNR68487.1"/>
    <property type="molecule type" value="Genomic_DNA"/>
</dbReference>
<evidence type="ECO:0000259" key="1">
    <source>
        <dbReference type="Pfam" id="PF03235"/>
    </source>
</evidence>
<sequence>MNTLKKNLAELQQLAKERTVKTQSIEYDLETLVKKIERNTIKLDPEYQRNHRWNEETSSKLIESLILNIPVPLVYLSQDVDVDDEADDLARYSVIDGQQRLTAIFNFMTNKLVLEGMEVLKPLNGSLYKDLPPFLIRRLEERTIKCLRIDSTLDPQVKYDIFERLNSGSVKLEAQELRNAIYRGPFNKLIKELAKHDDFRVLNQINLDNPEESKKVQKMEDIELVLRFFALRNNNYKNLKKGFKLFLSESMEEFNKLSDAELVLLREKFLKTMKVIREHFGDQAFAKYRFENGEFVQMSKFNAAVYDALAIAVVDSIDLDSQDFSKLNKDTFQALFKDTTFFDTVSGSVNDREKVTKRIDAVKGLLK</sequence>
<organism evidence="2 3">
    <name type="scientific">Paenibacillus peoriae</name>
    <dbReference type="NCBI Taxonomy" id="59893"/>
    <lineage>
        <taxon>Bacteria</taxon>
        <taxon>Bacillati</taxon>
        <taxon>Bacillota</taxon>
        <taxon>Bacilli</taxon>
        <taxon>Bacillales</taxon>
        <taxon>Paenibacillaceae</taxon>
        <taxon>Paenibacillus</taxon>
    </lineage>
</organism>
<evidence type="ECO:0000313" key="3">
    <source>
        <dbReference type="Proteomes" id="UP000516384"/>
    </source>
</evidence>
<dbReference type="Proteomes" id="UP000516384">
    <property type="component" value="Chromosome"/>
</dbReference>
<accession>A0A7H0YBM9</accession>
<feature type="domain" description="GmrSD restriction endonucleases N-terminal" evidence="1">
    <location>
        <begin position="29"/>
        <end position="182"/>
    </location>
</feature>
<name>A0A7H0YBM9_9BACL</name>